<feature type="compositionally biased region" description="Low complexity" evidence="1">
    <location>
        <begin position="121"/>
        <end position="135"/>
    </location>
</feature>
<protein>
    <submittedName>
        <fullName evidence="2">Uncharacterized protein</fullName>
    </submittedName>
</protein>
<feature type="region of interest" description="Disordered" evidence="1">
    <location>
        <begin position="1"/>
        <end position="146"/>
    </location>
</feature>
<feature type="compositionally biased region" description="Gly residues" evidence="1">
    <location>
        <begin position="136"/>
        <end position="146"/>
    </location>
</feature>
<accession>K0SW93</accession>
<sequence>MLSFAEAAGPAGLRDGTRGLPPARGGRRDVPRRRRAGAGRRRRPPRGAPVPLGHAAGRAEPRRAHGPAGPGAQSPGRDPVPEHRHGDGRPGPRGADPVPRAVRRAAGTGACRGPRTPRKQGQGPPRLFGGPPRRAGGAGGGRSGPP</sequence>
<feature type="non-terminal residue" evidence="2">
    <location>
        <position position="146"/>
    </location>
</feature>
<comment type="caution">
    <text evidence="2">The sequence shown here is derived from an EMBL/GenBank/DDBJ whole genome shotgun (WGS) entry which is preliminary data.</text>
</comment>
<feature type="compositionally biased region" description="Low complexity" evidence="1">
    <location>
        <begin position="92"/>
        <end position="114"/>
    </location>
</feature>
<keyword evidence="3" id="KW-1185">Reference proteome</keyword>
<evidence type="ECO:0000256" key="1">
    <source>
        <dbReference type="SAM" id="MobiDB-lite"/>
    </source>
</evidence>
<evidence type="ECO:0000313" key="2">
    <source>
        <dbReference type="EMBL" id="EJK70678.1"/>
    </source>
</evidence>
<dbReference type="EMBL" id="AGNL01008197">
    <property type="protein sequence ID" value="EJK70678.1"/>
    <property type="molecule type" value="Genomic_DNA"/>
</dbReference>
<name>K0SW93_THAOC</name>
<proteinExistence type="predicted"/>
<evidence type="ECO:0000313" key="3">
    <source>
        <dbReference type="Proteomes" id="UP000266841"/>
    </source>
</evidence>
<gene>
    <name evidence="2" type="ORF">THAOC_07943</name>
</gene>
<feature type="compositionally biased region" description="Basic residues" evidence="1">
    <location>
        <begin position="30"/>
        <end position="45"/>
    </location>
</feature>
<reference evidence="2 3" key="1">
    <citation type="journal article" date="2012" name="Genome Biol.">
        <title>Genome and low-iron response of an oceanic diatom adapted to chronic iron limitation.</title>
        <authorList>
            <person name="Lommer M."/>
            <person name="Specht M."/>
            <person name="Roy A.S."/>
            <person name="Kraemer L."/>
            <person name="Andreson R."/>
            <person name="Gutowska M.A."/>
            <person name="Wolf J."/>
            <person name="Bergner S.V."/>
            <person name="Schilhabel M.B."/>
            <person name="Klostermeier U.C."/>
            <person name="Beiko R.G."/>
            <person name="Rosenstiel P."/>
            <person name="Hippler M."/>
            <person name="Laroche J."/>
        </authorList>
    </citation>
    <scope>NUCLEOTIDE SEQUENCE [LARGE SCALE GENOMIC DNA]</scope>
    <source>
        <strain evidence="2 3">CCMP1005</strain>
    </source>
</reference>
<feature type="compositionally biased region" description="Basic and acidic residues" evidence="1">
    <location>
        <begin position="79"/>
        <end position="90"/>
    </location>
</feature>
<dbReference type="AlphaFoldDB" id="K0SW93"/>
<organism evidence="2 3">
    <name type="scientific">Thalassiosira oceanica</name>
    <name type="common">Marine diatom</name>
    <dbReference type="NCBI Taxonomy" id="159749"/>
    <lineage>
        <taxon>Eukaryota</taxon>
        <taxon>Sar</taxon>
        <taxon>Stramenopiles</taxon>
        <taxon>Ochrophyta</taxon>
        <taxon>Bacillariophyta</taxon>
        <taxon>Coscinodiscophyceae</taxon>
        <taxon>Thalassiosirophycidae</taxon>
        <taxon>Thalassiosirales</taxon>
        <taxon>Thalassiosiraceae</taxon>
        <taxon>Thalassiosira</taxon>
    </lineage>
</organism>
<dbReference type="Proteomes" id="UP000266841">
    <property type="component" value="Unassembled WGS sequence"/>
</dbReference>